<accession>A0A560LYE6</accession>
<organism evidence="1 2">
    <name type="scientific">Bradyrhizobium macuxiense</name>
    <dbReference type="NCBI Taxonomy" id="1755647"/>
    <lineage>
        <taxon>Bacteria</taxon>
        <taxon>Pseudomonadati</taxon>
        <taxon>Pseudomonadota</taxon>
        <taxon>Alphaproteobacteria</taxon>
        <taxon>Hyphomicrobiales</taxon>
        <taxon>Nitrobacteraceae</taxon>
        <taxon>Bradyrhizobium</taxon>
    </lineage>
</organism>
<reference evidence="1 2" key="1">
    <citation type="submission" date="2019-06" db="EMBL/GenBank/DDBJ databases">
        <title>Genomic Encyclopedia of Type Strains, Phase IV (KMG-V): Genome sequencing to study the core and pangenomes of soil and plant-associated prokaryotes.</title>
        <authorList>
            <person name="Whitman W."/>
        </authorList>
    </citation>
    <scope>NUCLEOTIDE SEQUENCE [LARGE SCALE GENOMIC DNA]</scope>
    <source>
        <strain evidence="1 2">BR 10355</strain>
    </source>
</reference>
<proteinExistence type="predicted"/>
<dbReference type="EMBL" id="VITY01000005">
    <property type="protein sequence ID" value="TWC00230.1"/>
    <property type="molecule type" value="Genomic_DNA"/>
</dbReference>
<dbReference type="RefSeq" id="WP_246667488.1">
    <property type="nucleotide sequence ID" value="NZ_VITY01000005.1"/>
</dbReference>
<evidence type="ECO:0000313" key="2">
    <source>
        <dbReference type="Proteomes" id="UP000321304"/>
    </source>
</evidence>
<dbReference type="Proteomes" id="UP000321304">
    <property type="component" value="Unassembled WGS sequence"/>
</dbReference>
<dbReference type="AlphaFoldDB" id="A0A560LYE6"/>
<evidence type="ECO:0000313" key="1">
    <source>
        <dbReference type="EMBL" id="TWC00230.1"/>
    </source>
</evidence>
<protein>
    <submittedName>
        <fullName evidence="1">Uncharacterized protein</fullName>
    </submittedName>
</protein>
<gene>
    <name evidence="1" type="ORF">FBZ93_10522</name>
</gene>
<name>A0A560LYE6_9BRAD</name>
<keyword evidence="2" id="KW-1185">Reference proteome</keyword>
<sequence length="52" mass="5618">MFVGLIALGAMGVAADLLFERAVRRLLPWYGAEQAGQKGSQIERASGRLITK</sequence>
<comment type="caution">
    <text evidence="1">The sequence shown here is derived from an EMBL/GenBank/DDBJ whole genome shotgun (WGS) entry which is preliminary data.</text>
</comment>